<comment type="caution">
    <text evidence="4">The sequence shown here is derived from an EMBL/GenBank/DDBJ whole genome shotgun (WGS) entry which is preliminary data.</text>
</comment>
<dbReference type="Pfam" id="PF00685">
    <property type="entry name" value="Sulfotransfer_1"/>
    <property type="match status" value="1"/>
</dbReference>
<evidence type="ECO:0000259" key="3">
    <source>
        <dbReference type="Pfam" id="PF00685"/>
    </source>
</evidence>
<dbReference type="SUPFAM" id="SSF52540">
    <property type="entry name" value="P-loop containing nucleoside triphosphate hydrolases"/>
    <property type="match status" value="1"/>
</dbReference>
<evidence type="ECO:0000256" key="2">
    <source>
        <dbReference type="ARBA" id="ARBA00022679"/>
    </source>
</evidence>
<name>A0A164ZQS0_9CRUS</name>
<dbReference type="Proteomes" id="UP000076858">
    <property type="component" value="Unassembled WGS sequence"/>
</dbReference>
<dbReference type="AlphaFoldDB" id="A0A164ZQS0"/>
<evidence type="ECO:0000313" key="5">
    <source>
        <dbReference type="Proteomes" id="UP000076858"/>
    </source>
</evidence>
<evidence type="ECO:0000256" key="1">
    <source>
        <dbReference type="ARBA" id="ARBA00005771"/>
    </source>
</evidence>
<dbReference type="GO" id="GO:0008146">
    <property type="term" value="F:sulfotransferase activity"/>
    <property type="evidence" value="ECO:0007669"/>
    <property type="project" value="InterPro"/>
</dbReference>
<reference evidence="4 5" key="1">
    <citation type="submission" date="2016-03" db="EMBL/GenBank/DDBJ databases">
        <title>EvidentialGene: Evidence-directed Construction of Genes on Genomes.</title>
        <authorList>
            <person name="Gilbert D.G."/>
            <person name="Choi J.-H."/>
            <person name="Mockaitis K."/>
            <person name="Colbourne J."/>
            <person name="Pfrender M."/>
        </authorList>
    </citation>
    <scope>NUCLEOTIDE SEQUENCE [LARGE SCALE GENOMIC DNA]</scope>
    <source>
        <strain evidence="4 5">Xinb3</strain>
        <tissue evidence="4">Complete organism</tissue>
    </source>
</reference>
<protein>
    <submittedName>
        <fullName evidence="4">Sulfotransferase 1C2</fullName>
    </submittedName>
</protein>
<keyword evidence="2 4" id="KW-0808">Transferase</keyword>
<sequence length="336" mass="39487">MSRFDDEKFKQLQLKVKFHVIPNTRLKKFSKLFTGYTLGLTKGEPGNFVMTPMYAENADKIYRMKPRSDDVWLLTFPKCGTTWTSELLWLLKNDCDTDTAAKIPLHARTPFLEMGYLSAMEGPMKKMIMTVDKVEKLPSPRVIRPHLPMYLLPPELLETSKVVYVARNPKDVIVSYYFHHKLIKSHGYTGTLEELAEYFMNDEVLYSPFFPHVLDAWSKRNHPNMHFMFYEDMKKDLRGEIEKVAKFLGKSLTDEQLDKLREHLRFDNFQKNESVNNESAKKFGVMNEDGRFIRNGKTGDWKNHFSPELNKRIDEWVARNLEGTDLKFVTELEHQD</sequence>
<comment type="similarity">
    <text evidence="1">Belongs to the sulfotransferase 1 family.</text>
</comment>
<dbReference type="STRING" id="35525.A0A164ZQS0"/>
<gene>
    <name evidence="4" type="ORF">APZ42_017211</name>
</gene>
<dbReference type="OrthoDB" id="205623at2759"/>
<organism evidence="4 5">
    <name type="scientific">Daphnia magna</name>
    <dbReference type="NCBI Taxonomy" id="35525"/>
    <lineage>
        <taxon>Eukaryota</taxon>
        <taxon>Metazoa</taxon>
        <taxon>Ecdysozoa</taxon>
        <taxon>Arthropoda</taxon>
        <taxon>Crustacea</taxon>
        <taxon>Branchiopoda</taxon>
        <taxon>Diplostraca</taxon>
        <taxon>Cladocera</taxon>
        <taxon>Anomopoda</taxon>
        <taxon>Daphniidae</taxon>
        <taxon>Daphnia</taxon>
    </lineage>
</organism>
<accession>A0A164ZQS0</accession>
<dbReference type="InterPro" id="IPR027417">
    <property type="entry name" value="P-loop_NTPase"/>
</dbReference>
<dbReference type="Gene3D" id="3.40.50.300">
    <property type="entry name" value="P-loop containing nucleotide triphosphate hydrolases"/>
    <property type="match status" value="1"/>
</dbReference>
<feature type="domain" description="Sulfotransferase" evidence="3">
    <location>
        <begin position="69"/>
        <end position="324"/>
    </location>
</feature>
<dbReference type="EMBL" id="LRGB01000687">
    <property type="protein sequence ID" value="KZS16634.1"/>
    <property type="molecule type" value="Genomic_DNA"/>
</dbReference>
<dbReference type="InterPro" id="IPR000863">
    <property type="entry name" value="Sulfotransferase_dom"/>
</dbReference>
<dbReference type="PANTHER" id="PTHR11783">
    <property type="entry name" value="SULFOTRANSFERASE SULT"/>
    <property type="match status" value="1"/>
</dbReference>
<proteinExistence type="inferred from homology"/>
<evidence type="ECO:0000313" key="4">
    <source>
        <dbReference type="EMBL" id="KZS16634.1"/>
    </source>
</evidence>
<keyword evidence="5" id="KW-1185">Reference proteome</keyword>